<keyword evidence="3" id="KW-0804">Transcription</keyword>
<dbReference type="Gene3D" id="3.30.450.40">
    <property type="match status" value="1"/>
</dbReference>
<dbReference type="InterPro" id="IPR014757">
    <property type="entry name" value="Tscrpt_reg_IclR_C"/>
</dbReference>
<dbReference type="Pfam" id="PF01614">
    <property type="entry name" value="IclR_C"/>
    <property type="match status" value="1"/>
</dbReference>
<dbReference type="GO" id="GO:0003677">
    <property type="term" value="F:DNA binding"/>
    <property type="evidence" value="ECO:0007669"/>
    <property type="project" value="UniProtKB-KW"/>
</dbReference>
<feature type="domain" description="HTH iclR-type" evidence="5">
    <location>
        <begin position="50"/>
        <end position="112"/>
    </location>
</feature>
<feature type="region of interest" description="Disordered" evidence="4">
    <location>
        <begin position="1"/>
        <end position="31"/>
    </location>
</feature>
<dbReference type="RefSeq" id="WP_092682151.1">
    <property type="nucleotide sequence ID" value="NZ_FNMZ01000004.1"/>
</dbReference>
<dbReference type="PROSITE" id="PS51077">
    <property type="entry name" value="HTH_ICLR"/>
    <property type="match status" value="1"/>
</dbReference>
<evidence type="ECO:0000256" key="4">
    <source>
        <dbReference type="SAM" id="MobiDB-lite"/>
    </source>
</evidence>
<dbReference type="InterPro" id="IPR036388">
    <property type="entry name" value="WH-like_DNA-bd_sf"/>
</dbReference>
<dbReference type="PROSITE" id="PS51078">
    <property type="entry name" value="ICLR_ED"/>
    <property type="match status" value="1"/>
</dbReference>
<dbReference type="Gene3D" id="1.10.10.10">
    <property type="entry name" value="Winged helix-like DNA-binding domain superfamily/Winged helix DNA-binding domain"/>
    <property type="match status" value="1"/>
</dbReference>
<reference evidence="7 8" key="1">
    <citation type="submission" date="2016-10" db="EMBL/GenBank/DDBJ databases">
        <authorList>
            <person name="de Groot N.N."/>
        </authorList>
    </citation>
    <scope>NUCLEOTIDE SEQUENCE [LARGE SCALE GENOMIC DNA]</scope>
    <source>
        <strain evidence="7 8">DSM 17890</strain>
    </source>
</reference>
<evidence type="ECO:0000256" key="3">
    <source>
        <dbReference type="ARBA" id="ARBA00023163"/>
    </source>
</evidence>
<feature type="domain" description="IclR-ED" evidence="6">
    <location>
        <begin position="113"/>
        <end position="296"/>
    </location>
</feature>
<dbReference type="PANTHER" id="PTHR30136">
    <property type="entry name" value="HELIX-TURN-HELIX TRANSCRIPTIONAL REGULATOR, ICLR FAMILY"/>
    <property type="match status" value="1"/>
</dbReference>
<dbReference type="AlphaFoldDB" id="A0A1H3A0X6"/>
<dbReference type="InterPro" id="IPR029016">
    <property type="entry name" value="GAF-like_dom_sf"/>
</dbReference>
<evidence type="ECO:0000256" key="2">
    <source>
        <dbReference type="ARBA" id="ARBA00023125"/>
    </source>
</evidence>
<evidence type="ECO:0000313" key="8">
    <source>
        <dbReference type="Proteomes" id="UP000199118"/>
    </source>
</evidence>
<keyword evidence="2" id="KW-0238">DNA-binding</keyword>
<dbReference type="STRING" id="356660.SAMN05444336_10415"/>
<keyword evidence="1" id="KW-0805">Transcription regulation</keyword>
<dbReference type="InterPro" id="IPR050707">
    <property type="entry name" value="HTH_MetabolicPath_Reg"/>
</dbReference>
<evidence type="ECO:0000259" key="6">
    <source>
        <dbReference type="PROSITE" id="PS51078"/>
    </source>
</evidence>
<dbReference type="InterPro" id="IPR005471">
    <property type="entry name" value="Tscrpt_reg_IclR_N"/>
</dbReference>
<evidence type="ECO:0000259" key="5">
    <source>
        <dbReference type="PROSITE" id="PS51077"/>
    </source>
</evidence>
<organism evidence="7 8">
    <name type="scientific">Albimonas donghaensis</name>
    <dbReference type="NCBI Taxonomy" id="356660"/>
    <lineage>
        <taxon>Bacteria</taxon>
        <taxon>Pseudomonadati</taxon>
        <taxon>Pseudomonadota</taxon>
        <taxon>Alphaproteobacteria</taxon>
        <taxon>Rhodobacterales</taxon>
        <taxon>Paracoccaceae</taxon>
        <taxon>Albimonas</taxon>
    </lineage>
</organism>
<evidence type="ECO:0000313" key="7">
    <source>
        <dbReference type="EMBL" id="SDX23233.1"/>
    </source>
</evidence>
<dbReference type="EMBL" id="FNMZ01000004">
    <property type="protein sequence ID" value="SDX23233.1"/>
    <property type="molecule type" value="Genomic_DNA"/>
</dbReference>
<dbReference type="GO" id="GO:0045892">
    <property type="term" value="P:negative regulation of DNA-templated transcription"/>
    <property type="evidence" value="ECO:0007669"/>
    <property type="project" value="TreeGrafter"/>
</dbReference>
<dbReference type="SUPFAM" id="SSF55781">
    <property type="entry name" value="GAF domain-like"/>
    <property type="match status" value="1"/>
</dbReference>
<dbReference type="SMART" id="SM00346">
    <property type="entry name" value="HTH_ICLR"/>
    <property type="match status" value="1"/>
</dbReference>
<dbReference type="InterPro" id="IPR036390">
    <property type="entry name" value="WH_DNA-bd_sf"/>
</dbReference>
<proteinExistence type="predicted"/>
<dbReference type="GO" id="GO:0003700">
    <property type="term" value="F:DNA-binding transcription factor activity"/>
    <property type="evidence" value="ECO:0007669"/>
    <property type="project" value="TreeGrafter"/>
</dbReference>
<protein>
    <submittedName>
        <fullName evidence="7">Transcriptional regulator, IclR family</fullName>
    </submittedName>
</protein>
<dbReference type="SUPFAM" id="SSF46785">
    <property type="entry name" value="Winged helix' DNA-binding domain"/>
    <property type="match status" value="1"/>
</dbReference>
<dbReference type="Pfam" id="PF09339">
    <property type="entry name" value="HTH_IclR"/>
    <property type="match status" value="1"/>
</dbReference>
<accession>A0A1H3A0X6</accession>
<gene>
    <name evidence="7" type="ORF">SAMN05444336_10415</name>
</gene>
<name>A0A1H3A0X6_9RHOB</name>
<dbReference type="OrthoDB" id="9807558at2"/>
<sequence length="296" mass="32207">MTKTGRPQRGDGADAPPSPKRERKASRSAMPLIFDDDDLSEELSADRKFNWSLARGLEILRAFSGGNASLGNGELAEITKLPKPTISRLTYTLKQLGYLQLNARSGKFEPTPAILALGYPVMSTMKIRMIARDYLQQLANEVGLTVAIGGRDRLGMIYVDASHPSTMMTLRLDVGSRVDIATSAMGRSFMHGISAPERELLLGVIEQRAGDDWPTLRDAIQRSFDEIDRRGFCIVDGEFQEDIRGVGVPLVASDGGAVLALNAAGPRFAATLETLETVVGPRLVHLSRSVAPMLNR</sequence>
<keyword evidence="8" id="KW-1185">Reference proteome</keyword>
<dbReference type="PANTHER" id="PTHR30136:SF33">
    <property type="entry name" value="TRANSCRIPTIONAL REGULATORY PROTEIN"/>
    <property type="match status" value="1"/>
</dbReference>
<evidence type="ECO:0000256" key="1">
    <source>
        <dbReference type="ARBA" id="ARBA00023015"/>
    </source>
</evidence>
<dbReference type="Proteomes" id="UP000199118">
    <property type="component" value="Unassembled WGS sequence"/>
</dbReference>